<protein>
    <recommendedName>
        <fullName evidence="7">Response regulatory domain-containing protein</fullName>
    </recommendedName>
</protein>
<evidence type="ECO:0000256" key="3">
    <source>
        <dbReference type="ARBA" id="ARBA00023015"/>
    </source>
</evidence>
<keyword evidence="5" id="KW-0804">Transcription</keyword>
<feature type="domain" description="Response regulatory" evidence="7">
    <location>
        <begin position="16"/>
        <end position="132"/>
    </location>
</feature>
<dbReference type="EMBL" id="NJBN01000002">
    <property type="protein sequence ID" value="TKJ41536.1"/>
    <property type="molecule type" value="Genomic_DNA"/>
</dbReference>
<dbReference type="FunFam" id="3.40.50.2300:FF:000001">
    <property type="entry name" value="DNA-binding response regulator PhoB"/>
    <property type="match status" value="1"/>
</dbReference>
<proteinExistence type="predicted"/>
<keyword evidence="2" id="KW-0902">Two-component regulatory system</keyword>
<dbReference type="SUPFAM" id="SSF52172">
    <property type="entry name" value="CheY-like"/>
    <property type="match status" value="1"/>
</dbReference>
<dbReference type="GO" id="GO:0006355">
    <property type="term" value="P:regulation of DNA-templated transcription"/>
    <property type="evidence" value="ECO:0007669"/>
    <property type="project" value="TreeGrafter"/>
</dbReference>
<dbReference type="CDD" id="cd17574">
    <property type="entry name" value="REC_OmpR"/>
    <property type="match status" value="1"/>
</dbReference>
<evidence type="ECO:0000313" key="9">
    <source>
        <dbReference type="Proteomes" id="UP000319619"/>
    </source>
</evidence>
<keyword evidence="4" id="KW-0238">DNA-binding</keyword>
<feature type="modified residue" description="4-aspartylphosphate" evidence="6">
    <location>
        <position position="65"/>
    </location>
</feature>
<evidence type="ECO:0000313" key="8">
    <source>
        <dbReference type="EMBL" id="TKJ41536.1"/>
    </source>
</evidence>
<dbReference type="SMART" id="SM00448">
    <property type="entry name" value="REC"/>
    <property type="match status" value="1"/>
</dbReference>
<evidence type="ECO:0000256" key="5">
    <source>
        <dbReference type="ARBA" id="ARBA00023163"/>
    </source>
</evidence>
<dbReference type="PANTHER" id="PTHR48111">
    <property type="entry name" value="REGULATOR OF RPOS"/>
    <property type="match status" value="1"/>
</dbReference>
<gene>
    <name evidence="8" type="ORF">CEE37_02945</name>
</gene>
<dbReference type="Proteomes" id="UP000319619">
    <property type="component" value="Unassembled WGS sequence"/>
</dbReference>
<evidence type="ECO:0000256" key="1">
    <source>
        <dbReference type="ARBA" id="ARBA00022553"/>
    </source>
</evidence>
<accession>A0A532V2V2</accession>
<dbReference type="GO" id="GO:0005829">
    <property type="term" value="C:cytosol"/>
    <property type="evidence" value="ECO:0007669"/>
    <property type="project" value="TreeGrafter"/>
</dbReference>
<dbReference type="GO" id="GO:0000156">
    <property type="term" value="F:phosphorelay response regulator activity"/>
    <property type="evidence" value="ECO:0007669"/>
    <property type="project" value="TreeGrafter"/>
</dbReference>
<sequence>MNVDSENTMIEDNNSRVLVVDDDSMVREVLLTKLERAGYSVDGAADGKAALDKLTANPPDLLVLDIKMPDMDGYEVCQKLRNDDRTKTLPVLMLTAYGGIDHIIKGLEAGADDYVTKPFHIEEVLVRVRSLLRMKNMERELREKETFLARLETMGRLLVTMSHYINNSLAIISGRAQATKADNQDQVRKLKRACAKESKRIAAVLKSLDEMANGMKLGTTSYVGSDVSMLDIEAKIARHLETVED</sequence>
<reference evidence="8 9" key="1">
    <citation type="submission" date="2017-06" db="EMBL/GenBank/DDBJ databases">
        <title>Novel microbial phyla capable of carbon fixation and sulfur reduction in deep-sea sediments.</title>
        <authorList>
            <person name="Huang J."/>
            <person name="Baker B."/>
            <person name="Wang Y."/>
        </authorList>
    </citation>
    <scope>NUCLEOTIDE SEQUENCE [LARGE SCALE GENOMIC DNA]</scope>
    <source>
        <strain evidence="8">B3_LCP</strain>
    </source>
</reference>
<organism evidence="8 9">
    <name type="scientific">candidate division LCP-89 bacterium B3_LCP</name>
    <dbReference type="NCBI Taxonomy" id="2012998"/>
    <lineage>
        <taxon>Bacteria</taxon>
        <taxon>Pseudomonadati</taxon>
        <taxon>Bacteria division LCP-89</taxon>
    </lineage>
</organism>
<evidence type="ECO:0000256" key="6">
    <source>
        <dbReference type="PROSITE-ProRule" id="PRU00169"/>
    </source>
</evidence>
<dbReference type="GO" id="GO:0032993">
    <property type="term" value="C:protein-DNA complex"/>
    <property type="evidence" value="ECO:0007669"/>
    <property type="project" value="TreeGrafter"/>
</dbReference>
<dbReference type="InterPro" id="IPR001789">
    <property type="entry name" value="Sig_transdc_resp-reg_receiver"/>
</dbReference>
<dbReference type="PANTHER" id="PTHR48111:SF1">
    <property type="entry name" value="TWO-COMPONENT RESPONSE REGULATOR ORR33"/>
    <property type="match status" value="1"/>
</dbReference>
<evidence type="ECO:0000256" key="2">
    <source>
        <dbReference type="ARBA" id="ARBA00023012"/>
    </source>
</evidence>
<dbReference type="Pfam" id="PF00072">
    <property type="entry name" value="Response_reg"/>
    <property type="match status" value="1"/>
</dbReference>
<dbReference type="PROSITE" id="PS50110">
    <property type="entry name" value="RESPONSE_REGULATORY"/>
    <property type="match status" value="1"/>
</dbReference>
<dbReference type="GO" id="GO:0000976">
    <property type="term" value="F:transcription cis-regulatory region binding"/>
    <property type="evidence" value="ECO:0007669"/>
    <property type="project" value="TreeGrafter"/>
</dbReference>
<dbReference type="AlphaFoldDB" id="A0A532V2V2"/>
<evidence type="ECO:0000259" key="7">
    <source>
        <dbReference type="PROSITE" id="PS50110"/>
    </source>
</evidence>
<dbReference type="InterPro" id="IPR011006">
    <property type="entry name" value="CheY-like_superfamily"/>
</dbReference>
<evidence type="ECO:0000256" key="4">
    <source>
        <dbReference type="ARBA" id="ARBA00023125"/>
    </source>
</evidence>
<comment type="caution">
    <text evidence="8">The sequence shown here is derived from an EMBL/GenBank/DDBJ whole genome shotgun (WGS) entry which is preliminary data.</text>
</comment>
<name>A0A532V2V2_UNCL8</name>
<dbReference type="InterPro" id="IPR039420">
    <property type="entry name" value="WalR-like"/>
</dbReference>
<keyword evidence="3" id="KW-0805">Transcription regulation</keyword>
<keyword evidence="1 6" id="KW-0597">Phosphoprotein</keyword>
<dbReference type="Gene3D" id="3.40.50.2300">
    <property type="match status" value="1"/>
</dbReference>